<organism evidence="8">
    <name type="scientific">uncultured marine group II/III euryarchaeote KM3_200_A03</name>
    <dbReference type="NCBI Taxonomy" id="1457974"/>
    <lineage>
        <taxon>Archaea</taxon>
        <taxon>Methanobacteriati</taxon>
        <taxon>Methanobacteriota</taxon>
        <taxon>environmental samples</taxon>
    </lineage>
</organism>
<reference evidence="8" key="1">
    <citation type="journal article" date="2014" name="Genome Biol. Evol.">
        <title>Pangenome evidence for extensive interdomain horizontal transfer affecting lineage core and shell genes in uncultured planktonic thaumarchaeota and euryarchaeota.</title>
        <authorList>
            <person name="Deschamps P."/>
            <person name="Zivanovic Y."/>
            <person name="Moreira D."/>
            <person name="Rodriguez-Valera F."/>
            <person name="Lopez-Garcia P."/>
        </authorList>
    </citation>
    <scope>NUCLEOTIDE SEQUENCE</scope>
</reference>
<evidence type="ECO:0000259" key="7">
    <source>
        <dbReference type="Pfam" id="PF06271"/>
    </source>
</evidence>
<keyword evidence="2" id="KW-1003">Cell membrane</keyword>
<dbReference type="Pfam" id="PF06271">
    <property type="entry name" value="RDD"/>
    <property type="match status" value="1"/>
</dbReference>
<keyword evidence="5 6" id="KW-0472">Membrane</keyword>
<accession>A0A075GY33</accession>
<proteinExistence type="predicted"/>
<dbReference type="PANTHER" id="PTHR36115">
    <property type="entry name" value="PROLINE-RICH ANTIGEN HOMOLOG-RELATED"/>
    <property type="match status" value="1"/>
</dbReference>
<evidence type="ECO:0000256" key="4">
    <source>
        <dbReference type="ARBA" id="ARBA00022989"/>
    </source>
</evidence>
<feature type="domain" description="RDD" evidence="7">
    <location>
        <begin position="4"/>
        <end position="133"/>
    </location>
</feature>
<evidence type="ECO:0000256" key="2">
    <source>
        <dbReference type="ARBA" id="ARBA00022475"/>
    </source>
</evidence>
<feature type="transmembrane region" description="Helical" evidence="6">
    <location>
        <begin position="100"/>
        <end position="121"/>
    </location>
</feature>
<protein>
    <recommendedName>
        <fullName evidence="7">RDD domain-containing protein</fullName>
    </recommendedName>
</protein>
<evidence type="ECO:0000256" key="1">
    <source>
        <dbReference type="ARBA" id="ARBA00004651"/>
    </source>
</evidence>
<dbReference type="AlphaFoldDB" id="A0A075GY33"/>
<comment type="subcellular location">
    <subcellularLocation>
        <location evidence="1">Cell membrane</location>
        <topology evidence="1">Multi-pass membrane protein</topology>
    </subcellularLocation>
</comment>
<dbReference type="InterPro" id="IPR010432">
    <property type="entry name" value="RDD"/>
</dbReference>
<keyword evidence="3 6" id="KW-0812">Transmembrane</keyword>
<dbReference type="EMBL" id="KF900792">
    <property type="protein sequence ID" value="AIF07152.1"/>
    <property type="molecule type" value="Genomic_DNA"/>
</dbReference>
<evidence type="ECO:0000256" key="6">
    <source>
        <dbReference type="SAM" id="Phobius"/>
    </source>
</evidence>
<sequence length="141" mass="15412">MQSATFLQRLLAFLVDATLLLLAQALVLFVVLLVFGLEIPDAHLLAIAELAGLVLDSGLAWQEANGGGTFGKRLLKIRVVRADGGNVGYRQAFIRNFARLGWQVPTFGLLFLLADAFLLLAQPSRQRIGDLLAETRVVRVQ</sequence>
<evidence type="ECO:0000256" key="3">
    <source>
        <dbReference type="ARBA" id="ARBA00022692"/>
    </source>
</evidence>
<name>A0A075GY33_9EURY</name>
<dbReference type="GO" id="GO:0005886">
    <property type="term" value="C:plasma membrane"/>
    <property type="evidence" value="ECO:0007669"/>
    <property type="project" value="UniProtKB-SubCell"/>
</dbReference>
<evidence type="ECO:0000256" key="5">
    <source>
        <dbReference type="ARBA" id="ARBA00023136"/>
    </source>
</evidence>
<feature type="transmembrane region" description="Helical" evidence="6">
    <location>
        <begin position="12"/>
        <end position="35"/>
    </location>
</feature>
<dbReference type="InterPro" id="IPR051791">
    <property type="entry name" value="Pra-immunoreactive"/>
</dbReference>
<evidence type="ECO:0000313" key="8">
    <source>
        <dbReference type="EMBL" id="AIF07152.1"/>
    </source>
</evidence>
<keyword evidence="4 6" id="KW-1133">Transmembrane helix</keyword>